<feature type="transmembrane region" description="Helical" evidence="1">
    <location>
        <begin position="208"/>
        <end position="227"/>
    </location>
</feature>
<gene>
    <name evidence="2" type="ORF">IAD49_00525</name>
</gene>
<evidence type="ECO:0000313" key="3">
    <source>
        <dbReference type="Proteomes" id="UP000824087"/>
    </source>
</evidence>
<feature type="transmembrane region" description="Helical" evidence="1">
    <location>
        <begin position="127"/>
        <end position="148"/>
    </location>
</feature>
<keyword evidence="1" id="KW-1133">Transmembrane helix</keyword>
<keyword evidence="1" id="KW-0472">Membrane</keyword>
<feature type="transmembrane region" description="Helical" evidence="1">
    <location>
        <begin position="7"/>
        <end position="30"/>
    </location>
</feature>
<comment type="caution">
    <text evidence="2">The sequence shown here is derived from an EMBL/GenBank/DDBJ whole genome shotgun (WGS) entry which is preliminary data.</text>
</comment>
<sequence>MILRKPYAILIKNFKLIHVILTGLMAYLLYKTWNIMQFFSDYFSQGESIVGQDIASSLISFRVYLVIGIIIAGLITVLVLMYLKKKPITYYIYSIITFIFVTVIFVLTKNTIVTMEGQLVSARIARAMSDFVNIAFIAQIIASLMTFVRATGFDIKKFNFVKDLQELDIAVEDNEEFEVDVEVDTDRFKRDLKRRWRHMKYVYVENKLLINIIAAVAVVGLGVFIFFKSGMADKKYKEGQYFYTYDFMMKVNRSYITNTDYKMDALDNYKNLVVLEITTRKLSEPTDHLELAKLELNVGDKHYYPTKAYKNQLKDLGSLYQDEKIPTQSEVTYLLAYEVPTNYLNKSMMLRYINGLKSKDNKIQAMYVNVKLNPKNLMTDLKPETVQLGSEMNTKGTILGESKLKINSYEINDQFKLDYNFCVAQNECVPSTEYVKPDILSNYDKTLLKLTGSLKMDDTIQLRGVSTIFQLIQMFGTIEYEIDGKMKEQPFQIKEVKPTSATNESITYIEVTPEMKNATKIRIHFRLRNQEFIYQLK</sequence>
<dbReference type="EMBL" id="DVML01000007">
    <property type="protein sequence ID" value="HIU22056.1"/>
    <property type="molecule type" value="Genomic_DNA"/>
</dbReference>
<accession>A0A9D1L2Y3</accession>
<protein>
    <submittedName>
        <fullName evidence="2">Uncharacterized protein</fullName>
    </submittedName>
</protein>
<organism evidence="2 3">
    <name type="scientific">Candidatus Fimihabitans intestinipullorum</name>
    <dbReference type="NCBI Taxonomy" id="2840820"/>
    <lineage>
        <taxon>Bacteria</taxon>
        <taxon>Bacillati</taxon>
        <taxon>Mycoplasmatota</taxon>
        <taxon>Mycoplasmatota incertae sedis</taxon>
        <taxon>Candidatus Fimihabitans</taxon>
    </lineage>
</organism>
<evidence type="ECO:0000313" key="2">
    <source>
        <dbReference type="EMBL" id="HIU22056.1"/>
    </source>
</evidence>
<reference evidence="2" key="2">
    <citation type="journal article" date="2021" name="PeerJ">
        <title>Extensive microbial diversity within the chicken gut microbiome revealed by metagenomics and culture.</title>
        <authorList>
            <person name="Gilroy R."/>
            <person name="Ravi A."/>
            <person name="Getino M."/>
            <person name="Pursley I."/>
            <person name="Horton D.L."/>
            <person name="Alikhan N.F."/>
            <person name="Baker D."/>
            <person name="Gharbi K."/>
            <person name="Hall N."/>
            <person name="Watson M."/>
            <person name="Adriaenssens E.M."/>
            <person name="Foster-Nyarko E."/>
            <person name="Jarju S."/>
            <person name="Secka A."/>
            <person name="Antonio M."/>
            <person name="Oren A."/>
            <person name="Chaudhuri R.R."/>
            <person name="La Ragione R."/>
            <person name="Hildebrand F."/>
            <person name="Pallen M.J."/>
        </authorList>
    </citation>
    <scope>NUCLEOTIDE SEQUENCE</scope>
    <source>
        <strain evidence="2">CHK197-8231</strain>
    </source>
</reference>
<feature type="transmembrane region" description="Helical" evidence="1">
    <location>
        <begin position="63"/>
        <end position="83"/>
    </location>
</feature>
<dbReference type="Proteomes" id="UP000824087">
    <property type="component" value="Unassembled WGS sequence"/>
</dbReference>
<proteinExistence type="predicted"/>
<evidence type="ECO:0000256" key="1">
    <source>
        <dbReference type="SAM" id="Phobius"/>
    </source>
</evidence>
<keyword evidence="1" id="KW-0812">Transmembrane</keyword>
<name>A0A9D1L2Y3_9BACT</name>
<reference evidence="2" key="1">
    <citation type="submission" date="2020-10" db="EMBL/GenBank/DDBJ databases">
        <authorList>
            <person name="Gilroy R."/>
        </authorList>
    </citation>
    <scope>NUCLEOTIDE SEQUENCE</scope>
    <source>
        <strain evidence="2">CHK197-8231</strain>
    </source>
</reference>
<dbReference type="AlphaFoldDB" id="A0A9D1L2Y3"/>
<feature type="transmembrane region" description="Helical" evidence="1">
    <location>
        <begin position="90"/>
        <end position="107"/>
    </location>
</feature>